<accession>A0ABU1FAD4</accession>
<evidence type="ECO:0000313" key="4">
    <source>
        <dbReference type="EMBL" id="MDR5653394.1"/>
    </source>
</evidence>
<dbReference type="GO" id="GO:0008168">
    <property type="term" value="F:methyltransferase activity"/>
    <property type="evidence" value="ECO:0007669"/>
    <property type="project" value="UniProtKB-KW"/>
</dbReference>
<proteinExistence type="predicted"/>
<dbReference type="GO" id="GO:0032259">
    <property type="term" value="P:methylation"/>
    <property type="evidence" value="ECO:0007669"/>
    <property type="project" value="UniProtKB-KW"/>
</dbReference>
<name>A0ABU1FAD4_9RHOB</name>
<dbReference type="RefSeq" id="WP_310457632.1">
    <property type="nucleotide sequence ID" value="NZ_JAVKPH010000013.1"/>
</dbReference>
<dbReference type="PANTHER" id="PTHR47739:SF1">
    <property type="entry name" value="TRNA1(VAL) (ADENINE(37)-N6)-METHYLTRANSFERASE"/>
    <property type="match status" value="1"/>
</dbReference>
<dbReference type="CDD" id="cd02440">
    <property type="entry name" value="AdoMet_MTases"/>
    <property type="match status" value="1"/>
</dbReference>
<dbReference type="Proteomes" id="UP001247754">
    <property type="component" value="Unassembled WGS sequence"/>
</dbReference>
<gene>
    <name evidence="4" type="ORF">RGD00_12315</name>
</gene>
<dbReference type="InterPro" id="IPR007848">
    <property type="entry name" value="Small_mtfrase_dom"/>
</dbReference>
<keyword evidence="5" id="KW-1185">Reference proteome</keyword>
<dbReference type="SUPFAM" id="SSF53335">
    <property type="entry name" value="S-adenosyl-L-methionine-dependent methyltransferases"/>
    <property type="match status" value="1"/>
</dbReference>
<dbReference type="EMBL" id="JAVKPH010000013">
    <property type="protein sequence ID" value="MDR5653394.1"/>
    <property type="molecule type" value="Genomic_DNA"/>
</dbReference>
<keyword evidence="1 4" id="KW-0808">Transferase</keyword>
<evidence type="ECO:0000259" key="3">
    <source>
        <dbReference type="Pfam" id="PF05175"/>
    </source>
</evidence>
<feature type="domain" description="Methyltransferase small" evidence="3">
    <location>
        <begin position="42"/>
        <end position="134"/>
    </location>
</feature>
<organism evidence="4 5">
    <name type="scientific">Ruixingdingia sedimenti</name>
    <dbReference type="NCBI Taxonomy" id="3073604"/>
    <lineage>
        <taxon>Bacteria</taxon>
        <taxon>Pseudomonadati</taxon>
        <taxon>Pseudomonadota</taxon>
        <taxon>Alphaproteobacteria</taxon>
        <taxon>Rhodobacterales</taxon>
        <taxon>Paracoccaceae</taxon>
        <taxon>Ruixingdingia</taxon>
    </lineage>
</organism>
<evidence type="ECO:0000256" key="1">
    <source>
        <dbReference type="ARBA" id="ARBA00022603"/>
    </source>
</evidence>
<dbReference type="PANTHER" id="PTHR47739">
    <property type="entry name" value="TRNA1(VAL) (ADENINE(37)-N6)-METHYLTRANSFERASE"/>
    <property type="match status" value="1"/>
</dbReference>
<reference evidence="4 5" key="1">
    <citation type="submission" date="2023-09" db="EMBL/GenBank/DDBJ databases">
        <title>Xinfangfangia sedmenti sp. nov., isolated the sedment.</title>
        <authorList>
            <person name="Xu L."/>
        </authorList>
    </citation>
    <scope>NUCLEOTIDE SEQUENCE [LARGE SCALE GENOMIC DNA]</scope>
    <source>
        <strain evidence="4 5">LG-4</strain>
    </source>
</reference>
<dbReference type="InterPro" id="IPR029063">
    <property type="entry name" value="SAM-dependent_MTases_sf"/>
</dbReference>
<dbReference type="InterPro" id="IPR050210">
    <property type="entry name" value="tRNA_Adenine-N(6)_MTase"/>
</dbReference>
<keyword evidence="1 4" id="KW-0489">Methyltransferase</keyword>
<keyword evidence="2" id="KW-0949">S-adenosyl-L-methionine</keyword>
<dbReference type="Pfam" id="PF05175">
    <property type="entry name" value="MTS"/>
    <property type="match status" value="1"/>
</dbReference>
<protein>
    <submittedName>
        <fullName evidence="4">Methyltransferase</fullName>
    </submittedName>
</protein>
<evidence type="ECO:0000256" key="2">
    <source>
        <dbReference type="ARBA" id="ARBA00022691"/>
    </source>
</evidence>
<evidence type="ECO:0000313" key="5">
    <source>
        <dbReference type="Proteomes" id="UP001247754"/>
    </source>
</evidence>
<comment type="caution">
    <text evidence="4">The sequence shown here is derived from an EMBL/GenBank/DDBJ whole genome shotgun (WGS) entry which is preliminary data.</text>
</comment>
<dbReference type="Gene3D" id="3.40.50.150">
    <property type="entry name" value="Vaccinia Virus protein VP39"/>
    <property type="match status" value="1"/>
</dbReference>
<sequence length="262" mass="27500">MTSTPGCERFPEAELTDDAFLGRRLQVLQPRAGYRAAMDPVLLAAAVPARAGQAVLELGCGAGVASLCLGRRVAGLDLWGLERQPAYVDLARRNAARNGLAVQVLTGDLAALPGPLRRGFDHVMANPPYYAPAAGTPARDGGREAALREETPLADWLAVAARRLHPGGWLTVIQAADRLRDLLAGLPGTMGSVMVLPLAPRAGRAAGRVILQARKGGRAPLRLLAPLILHEGPAHDGDRENHSAVLRGILRDGGALPIPPQG</sequence>